<organism evidence="1 2">
    <name type="scientific">Dentiscutata erythropus</name>
    <dbReference type="NCBI Taxonomy" id="1348616"/>
    <lineage>
        <taxon>Eukaryota</taxon>
        <taxon>Fungi</taxon>
        <taxon>Fungi incertae sedis</taxon>
        <taxon>Mucoromycota</taxon>
        <taxon>Glomeromycotina</taxon>
        <taxon>Glomeromycetes</taxon>
        <taxon>Diversisporales</taxon>
        <taxon>Gigasporaceae</taxon>
        <taxon>Dentiscutata</taxon>
    </lineage>
</organism>
<accession>A0A9N9PCQ4</accession>
<feature type="non-terminal residue" evidence="1">
    <location>
        <position position="1"/>
    </location>
</feature>
<dbReference type="AlphaFoldDB" id="A0A9N9PCQ4"/>
<comment type="caution">
    <text evidence="1">The sequence shown here is derived from an EMBL/GenBank/DDBJ whole genome shotgun (WGS) entry which is preliminary data.</text>
</comment>
<evidence type="ECO:0000313" key="1">
    <source>
        <dbReference type="EMBL" id="CAG8809524.1"/>
    </source>
</evidence>
<dbReference type="Proteomes" id="UP000789405">
    <property type="component" value="Unassembled WGS sequence"/>
</dbReference>
<name>A0A9N9PCQ4_9GLOM</name>
<evidence type="ECO:0000313" key="2">
    <source>
        <dbReference type="Proteomes" id="UP000789405"/>
    </source>
</evidence>
<dbReference type="EMBL" id="CAJVPY010045197">
    <property type="protein sequence ID" value="CAG8809524.1"/>
    <property type="molecule type" value="Genomic_DNA"/>
</dbReference>
<reference evidence="1" key="1">
    <citation type="submission" date="2021-06" db="EMBL/GenBank/DDBJ databases">
        <authorList>
            <person name="Kallberg Y."/>
            <person name="Tangrot J."/>
            <person name="Rosling A."/>
        </authorList>
    </citation>
    <scope>NUCLEOTIDE SEQUENCE</scope>
    <source>
        <strain evidence="1">MA453B</strain>
    </source>
</reference>
<proteinExistence type="predicted"/>
<protein>
    <submittedName>
        <fullName evidence="1">15608_t:CDS:1</fullName>
    </submittedName>
</protein>
<keyword evidence="2" id="KW-1185">Reference proteome</keyword>
<feature type="non-terminal residue" evidence="1">
    <location>
        <position position="139"/>
    </location>
</feature>
<sequence>STTLEVSGMDAYNDLIDNRNVRTFAYLLRASLLTRAPVSLAPMTEEVLQGIVEMKGEGRFGFLDLFFVGDGQCMSIELKRYIKTSVKVILENGVKQLESYIKVIEKGKVTKYTDPGIFDDHINTIKTNKPCIIHGFVVM</sequence>
<gene>
    <name evidence="1" type="ORF">DERYTH_LOCUS25115</name>
</gene>